<dbReference type="Proteomes" id="UP000618591">
    <property type="component" value="Unassembled WGS sequence"/>
</dbReference>
<proteinExistence type="predicted"/>
<accession>A0ABQ1GNT3</accession>
<organism evidence="1 2">
    <name type="scientific">Sphingomonas psychrolutea</name>
    <dbReference type="NCBI Taxonomy" id="1259676"/>
    <lineage>
        <taxon>Bacteria</taxon>
        <taxon>Pseudomonadati</taxon>
        <taxon>Pseudomonadota</taxon>
        <taxon>Alphaproteobacteria</taxon>
        <taxon>Sphingomonadales</taxon>
        <taxon>Sphingomonadaceae</taxon>
        <taxon>Sphingomonas</taxon>
    </lineage>
</organism>
<reference evidence="2" key="1">
    <citation type="journal article" date="2019" name="Int. J. Syst. Evol. Microbiol.">
        <title>The Global Catalogue of Microorganisms (GCM) 10K type strain sequencing project: providing services to taxonomists for standard genome sequencing and annotation.</title>
        <authorList>
            <consortium name="The Broad Institute Genomics Platform"/>
            <consortium name="The Broad Institute Genome Sequencing Center for Infectious Disease"/>
            <person name="Wu L."/>
            <person name="Ma J."/>
        </authorList>
    </citation>
    <scope>NUCLEOTIDE SEQUENCE [LARGE SCALE GENOMIC DNA]</scope>
    <source>
        <strain evidence="2">CGMCC 1.10106</strain>
    </source>
</reference>
<sequence>MSYYSDEQRLFGEAVHAAFPSASYDIQEAGKCRALGRWTATVMHLMRALDPAILAFQSALNVSVPKENWQQIIDQIEAAIKGQGHKHPDHQWNSEASAFFRVLKDAWRNHAMHGKDQYDEERASAVYDSVRGFLRHLATKISE</sequence>
<comment type="caution">
    <text evidence="1">The sequence shown here is derived from an EMBL/GenBank/DDBJ whole genome shotgun (WGS) entry which is preliminary data.</text>
</comment>
<name>A0ABQ1GNT3_9SPHN</name>
<evidence type="ECO:0000313" key="1">
    <source>
        <dbReference type="EMBL" id="GGA47140.1"/>
    </source>
</evidence>
<dbReference type="EMBL" id="BMDW01000008">
    <property type="protein sequence ID" value="GGA47140.1"/>
    <property type="molecule type" value="Genomic_DNA"/>
</dbReference>
<keyword evidence="2" id="KW-1185">Reference proteome</keyword>
<protein>
    <submittedName>
        <fullName evidence="1">Uncharacterized protein</fullName>
    </submittedName>
</protein>
<evidence type="ECO:0000313" key="2">
    <source>
        <dbReference type="Proteomes" id="UP000618591"/>
    </source>
</evidence>
<gene>
    <name evidence="1" type="ORF">GCM10011395_16710</name>
</gene>